<dbReference type="SUPFAM" id="SSF52402">
    <property type="entry name" value="Adenine nucleotide alpha hydrolases-like"/>
    <property type="match status" value="1"/>
</dbReference>
<evidence type="ECO:0000313" key="2">
    <source>
        <dbReference type="EMBL" id="AFL53379.1"/>
    </source>
</evidence>
<sequence length="440" mass="48282">MNKLIFHIDDTNIPATDVAGTAHIFLYGARPPRLGTGSIGRRLELAVRRLGVVIDPVALDFLSIALAVVAADTFVNRETWSANGWTRELRLDVPLARPEVWQDIASDLERALNFLSGDRWRLSFRDQGLEPPTKEAVLRHYRSHIAIGSADCTCLFSGGLDSLIGARQLADTGRTPLLVSHSYRGDQSYQKYLAPRLGKKLPRFAANANPVFSGPNKSDTTMRTRSLGFLAFGVVAANAVLAKKPSVGAVDLFVPENGFIALNAPLTRRRIGSHSTRTTHPNFLSQVQSILDKVGLGVRLQNPYRHMTKGEMLSGMLPNDDFAHAAVSTVSCGKWKRKSQQCGHCVPCLIRRAAFAKAGVDDTTSYQYPDLGALWDRPDIRDDVMAMLVATARDEHGLRQRAIASGPLPFDPVERANWFGVHKRGLEEVASYLSSQGFGT</sequence>
<dbReference type="HOGENOM" id="CLU_048552_0_0_5"/>
<protein>
    <recommendedName>
        <fullName evidence="4">7-cyano-7-deazaguanine synthase</fullName>
    </recommendedName>
</protein>
<dbReference type="InterPro" id="IPR018317">
    <property type="entry name" value="QueC"/>
</dbReference>
<dbReference type="NCBIfam" id="NF041925">
    <property type="entry name" value="QatC"/>
    <property type="match status" value="1"/>
</dbReference>
<dbReference type="Proteomes" id="UP000006180">
    <property type="component" value="Chromosome"/>
</dbReference>
<dbReference type="PATRIC" id="fig|1185652.3.peg.5023"/>
<dbReference type="eggNOG" id="COG0603">
    <property type="taxonomic scope" value="Bacteria"/>
</dbReference>
<gene>
    <name evidence="2" type="ORF">USDA257_c48440</name>
</gene>
<dbReference type="GO" id="GO:0008616">
    <property type="term" value="P:tRNA queuosine(34) biosynthetic process"/>
    <property type="evidence" value="ECO:0007669"/>
    <property type="project" value="UniProtKB-KW"/>
</dbReference>
<proteinExistence type="predicted"/>
<dbReference type="InterPro" id="IPR014729">
    <property type="entry name" value="Rossmann-like_a/b/a_fold"/>
</dbReference>
<keyword evidence="1" id="KW-0671">Queuosine biosynthesis</keyword>
<dbReference type="InterPro" id="IPR049676">
    <property type="entry name" value="QatC"/>
</dbReference>
<dbReference type="AlphaFoldDB" id="I3XBX3"/>
<dbReference type="RefSeq" id="WP_014765502.1">
    <property type="nucleotide sequence ID" value="NC_018000.1"/>
</dbReference>
<evidence type="ECO:0000256" key="1">
    <source>
        <dbReference type="ARBA" id="ARBA00022785"/>
    </source>
</evidence>
<name>I3XBX3_SINF2</name>
<dbReference type="Gene3D" id="3.40.50.620">
    <property type="entry name" value="HUPs"/>
    <property type="match status" value="1"/>
</dbReference>
<dbReference type="KEGG" id="sfd:USDA257_c48440"/>
<accession>I3XBX3</accession>
<dbReference type="STRING" id="1185652.USDA257_c48440"/>
<reference evidence="2 3" key="1">
    <citation type="journal article" date="2012" name="J. Bacteriol.">
        <title>Complete genome sequence of the broad-host-range strain Sinorhizobium fredii USDA257.</title>
        <authorList>
            <person name="Schuldes J."/>
            <person name="Rodriguez Orbegoso M."/>
            <person name="Schmeisser C."/>
            <person name="Krishnan H.B."/>
            <person name="Daniel R."/>
            <person name="Streit W.R."/>
        </authorList>
    </citation>
    <scope>NUCLEOTIDE SEQUENCE [LARGE SCALE GENOMIC DNA]</scope>
    <source>
        <strain evidence="2 3">USDA 257</strain>
    </source>
</reference>
<dbReference type="EMBL" id="CP003563">
    <property type="protein sequence ID" value="AFL53379.1"/>
    <property type="molecule type" value="Genomic_DNA"/>
</dbReference>
<dbReference type="Pfam" id="PF06508">
    <property type="entry name" value="QueC"/>
    <property type="match status" value="1"/>
</dbReference>
<evidence type="ECO:0008006" key="4">
    <source>
        <dbReference type="Google" id="ProtNLM"/>
    </source>
</evidence>
<evidence type="ECO:0000313" key="3">
    <source>
        <dbReference type="Proteomes" id="UP000006180"/>
    </source>
</evidence>
<organism evidence="2 3">
    <name type="scientific">Sinorhizobium fredii (strain USDA 257)</name>
    <dbReference type="NCBI Taxonomy" id="1185652"/>
    <lineage>
        <taxon>Bacteria</taxon>
        <taxon>Pseudomonadati</taxon>
        <taxon>Pseudomonadota</taxon>
        <taxon>Alphaproteobacteria</taxon>
        <taxon>Hyphomicrobiales</taxon>
        <taxon>Rhizobiaceae</taxon>
        <taxon>Sinorhizobium/Ensifer group</taxon>
        <taxon>Sinorhizobium</taxon>
    </lineage>
</organism>